<evidence type="ECO:0000256" key="5">
    <source>
        <dbReference type="ARBA" id="ARBA00022989"/>
    </source>
</evidence>
<name>A0A239EDF1_9ACTN</name>
<dbReference type="PANTHER" id="PTHR30489">
    <property type="entry name" value="LIPOPROTEIN-RELEASING SYSTEM TRANSMEMBRANE PROTEIN LOLE"/>
    <property type="match status" value="1"/>
</dbReference>
<evidence type="ECO:0000259" key="8">
    <source>
        <dbReference type="Pfam" id="PF02687"/>
    </source>
</evidence>
<feature type="transmembrane region" description="Helical" evidence="7">
    <location>
        <begin position="408"/>
        <end position="434"/>
    </location>
</feature>
<feature type="transmembrane region" description="Helical" evidence="7">
    <location>
        <begin position="821"/>
        <end position="846"/>
    </location>
</feature>
<evidence type="ECO:0000313" key="10">
    <source>
        <dbReference type="Proteomes" id="UP000198280"/>
    </source>
</evidence>
<feature type="transmembrane region" description="Helical" evidence="7">
    <location>
        <begin position="484"/>
        <end position="505"/>
    </location>
</feature>
<proteinExistence type="inferred from homology"/>
<dbReference type="AlphaFoldDB" id="A0A239EDF1"/>
<feature type="transmembrane region" description="Helical" evidence="7">
    <location>
        <begin position="376"/>
        <end position="402"/>
    </location>
</feature>
<protein>
    <submittedName>
        <fullName evidence="9">Putative ABC transport system permease protein</fullName>
    </submittedName>
</protein>
<evidence type="ECO:0000256" key="3">
    <source>
        <dbReference type="ARBA" id="ARBA00022475"/>
    </source>
</evidence>
<dbReference type="GO" id="GO:0098797">
    <property type="term" value="C:plasma membrane protein complex"/>
    <property type="evidence" value="ECO:0007669"/>
    <property type="project" value="TreeGrafter"/>
</dbReference>
<feature type="transmembrane region" description="Helical" evidence="7">
    <location>
        <begin position="455"/>
        <end position="472"/>
    </location>
</feature>
<comment type="subcellular location">
    <subcellularLocation>
        <location evidence="1">Cell membrane</location>
        <topology evidence="1">Multi-pass membrane protein</topology>
    </subcellularLocation>
</comment>
<dbReference type="Pfam" id="PF02687">
    <property type="entry name" value="FtsX"/>
    <property type="match status" value="1"/>
</dbReference>
<feature type="transmembrane region" description="Helical" evidence="7">
    <location>
        <begin position="881"/>
        <end position="904"/>
    </location>
</feature>
<organism evidence="9 10">
    <name type="scientific">Actinacidiphila glaucinigra</name>
    <dbReference type="NCBI Taxonomy" id="235986"/>
    <lineage>
        <taxon>Bacteria</taxon>
        <taxon>Bacillati</taxon>
        <taxon>Actinomycetota</taxon>
        <taxon>Actinomycetes</taxon>
        <taxon>Kitasatosporales</taxon>
        <taxon>Streptomycetaceae</taxon>
        <taxon>Actinacidiphila</taxon>
    </lineage>
</organism>
<feature type="transmembrane region" description="Helical" evidence="7">
    <location>
        <begin position="539"/>
        <end position="559"/>
    </location>
</feature>
<reference evidence="9 10" key="1">
    <citation type="submission" date="2017-06" db="EMBL/GenBank/DDBJ databases">
        <authorList>
            <person name="Kim H.J."/>
            <person name="Triplett B.A."/>
        </authorList>
    </citation>
    <scope>NUCLEOTIDE SEQUENCE [LARGE SCALE GENOMIC DNA]</scope>
    <source>
        <strain evidence="9 10">CGMCC 4.1858</strain>
    </source>
</reference>
<evidence type="ECO:0000256" key="4">
    <source>
        <dbReference type="ARBA" id="ARBA00022692"/>
    </source>
</evidence>
<gene>
    <name evidence="9" type="ORF">SAMN05216252_105436</name>
</gene>
<sequence>MRSARQASWTAARLRAAPGGALALAALVLVTAFLAAALPRTVEGYEDTALRDTLRRASLSDRSVTATLDVSYSGVRVGGGSPFQASALARTEDAFRGVVRPPLALDTAQTVYGVRNAVAAAATDPGLPRPTKERDPRATLVSQPGLAARSRLVAGRMPASTSGEREVEAVLTARTAKVMGLRAGSAVRLQDTTGAGLTVRITGIVQPRSPGQAFWNAEQDLLAPTLVSVPGPPGEDPEHYWHFTALIGQDAAGVVLDLPEGARLYWHHPADVGALSAHDVPALRDRLASLSGGPDSTRLRLTTGSPAITVDQDGLAELLGPFVREREAAAPLVLIATVGVGSVAGIVLLMAGGLSATRRRTELRLLRARGSSLTGLCGRLLAESAVVVVPCAAAGVLLALLLVPAERAAVSVLAGVLVAAVAVPALPVRAVVLARRVGPEQRDDLVQTRPSRRRTVAELTVAVVVTGAVVALRRRGTADGGADLLTAAAPVLVAVIGALVLLRLYPLPLRLLSRPAARLRGSVLYLGLARAGRTPSATALPLVAVLVALAVTSFGGSVLTGVESGRDRAATRAVGGDARIDSLTTLPDGLDARVRRVHGVLGTSPVRIETGLSTTPAGTSYDLVVVDPARYAALVASTGIGAPFSAASLEGDGTGPLPAIVSPGLEGEFGTTTATVQASAGATRVRTVAVRDATPAVLGGDFVIVSAAGLARAHPETARSPVQAATALYVTGPRVDGGALDAVARTAASDLTATLRSQERASFTSSALQTGARRVYLAAVAAGAGYSALALLLSLMVHTPQRKSLLARLRTMGMTSRQRQWIAVLETLPQVLLGALGGILVSLATVPLLRQGVDLSALAFSAAEPVTGVSEAVLRTDPLSLLLPSAALVVLACVVLAVQAWLTGRRGEGTELRMGERS</sequence>
<keyword evidence="6 7" id="KW-0472">Membrane</keyword>
<dbReference type="Proteomes" id="UP000198280">
    <property type="component" value="Unassembled WGS sequence"/>
</dbReference>
<comment type="similarity">
    <text evidence="2">Belongs to the ABC-4 integral membrane protein family. LolC/E subfamily.</text>
</comment>
<feature type="domain" description="ABC3 transporter permease C-terminal" evidence="8">
    <location>
        <begin position="786"/>
        <end position="901"/>
    </location>
</feature>
<feature type="transmembrane region" description="Helical" evidence="7">
    <location>
        <begin position="332"/>
        <end position="355"/>
    </location>
</feature>
<feature type="transmembrane region" description="Helical" evidence="7">
    <location>
        <begin position="775"/>
        <end position="800"/>
    </location>
</feature>
<evidence type="ECO:0000256" key="7">
    <source>
        <dbReference type="SAM" id="Phobius"/>
    </source>
</evidence>
<evidence type="ECO:0000256" key="2">
    <source>
        <dbReference type="ARBA" id="ARBA00005236"/>
    </source>
</evidence>
<keyword evidence="5 7" id="KW-1133">Transmembrane helix</keyword>
<dbReference type="InterPro" id="IPR051447">
    <property type="entry name" value="Lipoprotein-release_system"/>
</dbReference>
<dbReference type="EMBL" id="FZOF01000005">
    <property type="protein sequence ID" value="SNS42549.1"/>
    <property type="molecule type" value="Genomic_DNA"/>
</dbReference>
<evidence type="ECO:0000256" key="6">
    <source>
        <dbReference type="ARBA" id="ARBA00023136"/>
    </source>
</evidence>
<dbReference type="RefSeq" id="WP_322975679.1">
    <property type="nucleotide sequence ID" value="NZ_FZOF01000005.1"/>
</dbReference>
<dbReference type="InterPro" id="IPR003838">
    <property type="entry name" value="ABC3_permease_C"/>
</dbReference>
<dbReference type="PANTHER" id="PTHR30489:SF0">
    <property type="entry name" value="LIPOPROTEIN-RELEASING SYSTEM TRANSMEMBRANE PROTEIN LOLE"/>
    <property type="match status" value="1"/>
</dbReference>
<keyword evidence="4 7" id="KW-0812">Transmembrane</keyword>
<dbReference type="GO" id="GO:0044874">
    <property type="term" value="P:lipoprotein localization to outer membrane"/>
    <property type="evidence" value="ECO:0007669"/>
    <property type="project" value="TreeGrafter"/>
</dbReference>
<accession>A0A239EDF1</accession>
<evidence type="ECO:0000313" key="9">
    <source>
        <dbReference type="EMBL" id="SNS42549.1"/>
    </source>
</evidence>
<keyword evidence="10" id="KW-1185">Reference proteome</keyword>
<keyword evidence="3" id="KW-1003">Cell membrane</keyword>
<evidence type="ECO:0000256" key="1">
    <source>
        <dbReference type="ARBA" id="ARBA00004651"/>
    </source>
</evidence>